<keyword evidence="3" id="KW-1185">Reference proteome</keyword>
<dbReference type="PANTHER" id="PTHR42709">
    <property type="entry name" value="ALKALINE PHOSPHATASE LIKE PROTEIN"/>
    <property type="match status" value="1"/>
</dbReference>
<dbReference type="InterPro" id="IPR051311">
    <property type="entry name" value="DedA_domain"/>
</dbReference>
<organism evidence="2 3">
    <name type="scientific">Acidisphaera rubrifaciens HS-AP3</name>
    <dbReference type="NCBI Taxonomy" id="1231350"/>
    <lineage>
        <taxon>Bacteria</taxon>
        <taxon>Pseudomonadati</taxon>
        <taxon>Pseudomonadota</taxon>
        <taxon>Alphaproteobacteria</taxon>
        <taxon>Acetobacterales</taxon>
        <taxon>Acetobacteraceae</taxon>
        <taxon>Acidisphaera</taxon>
    </lineage>
</organism>
<sequence>MLTRLYNRTLALAAAPHAPVWLALIAFAESSFFPVPPDALLIPMVIARPRRAWALAALCTAASVAGGALGYLIGAELFDRLARPVLDFYGYGARVAGFEALYARWGLWVILIKGLTPIPYKIVTIASGAAHFDFAVFMAASAVTRGARFFLLAGLLRRYGAPVRDFVERRLGLVAGALAAGIVGGFLLLRFL</sequence>
<dbReference type="AlphaFoldDB" id="A0A0D6P9K0"/>
<keyword evidence="1" id="KW-0812">Transmembrane</keyword>
<feature type="transmembrane region" description="Helical" evidence="1">
    <location>
        <begin position="135"/>
        <end position="159"/>
    </location>
</feature>
<evidence type="ECO:0000313" key="3">
    <source>
        <dbReference type="Proteomes" id="UP000032680"/>
    </source>
</evidence>
<dbReference type="OrthoDB" id="9810270at2"/>
<evidence type="ECO:0000256" key="1">
    <source>
        <dbReference type="SAM" id="Phobius"/>
    </source>
</evidence>
<reference evidence="2 3" key="1">
    <citation type="submission" date="2012-11" db="EMBL/GenBank/DDBJ databases">
        <title>Whole genome sequence of Acidisphaera rubrifaciens HS-AP3.</title>
        <authorList>
            <person name="Azuma Y."/>
            <person name="Higashiura N."/>
            <person name="Hirakawa H."/>
            <person name="Matsushita K."/>
        </authorList>
    </citation>
    <scope>NUCLEOTIDE SEQUENCE [LARGE SCALE GENOMIC DNA]</scope>
    <source>
        <strain evidence="2 3">HS-AP3</strain>
    </source>
</reference>
<keyword evidence="1" id="KW-0472">Membrane</keyword>
<evidence type="ECO:0000313" key="2">
    <source>
        <dbReference type="EMBL" id="GAN78332.1"/>
    </source>
</evidence>
<feature type="transmembrane region" description="Helical" evidence="1">
    <location>
        <begin position="52"/>
        <end position="74"/>
    </location>
</feature>
<proteinExistence type="predicted"/>
<dbReference type="GO" id="GO:0005886">
    <property type="term" value="C:plasma membrane"/>
    <property type="evidence" value="ECO:0007669"/>
    <property type="project" value="TreeGrafter"/>
</dbReference>
<protein>
    <submittedName>
        <fullName evidence="2">Alkaline phosphatase DedA</fullName>
    </submittedName>
</protein>
<dbReference type="RefSeq" id="WP_048862885.1">
    <property type="nucleotide sequence ID" value="NZ_BANB01000762.1"/>
</dbReference>
<accession>A0A0D6P9K0</accession>
<feature type="transmembrane region" description="Helical" evidence="1">
    <location>
        <begin position="171"/>
        <end position="191"/>
    </location>
</feature>
<keyword evidence="1" id="KW-1133">Transmembrane helix</keyword>
<feature type="transmembrane region" description="Helical" evidence="1">
    <location>
        <begin position="95"/>
        <end position="115"/>
    </location>
</feature>
<dbReference type="EMBL" id="BANB01000762">
    <property type="protein sequence ID" value="GAN78332.1"/>
    <property type="molecule type" value="Genomic_DNA"/>
</dbReference>
<name>A0A0D6P9K0_9PROT</name>
<gene>
    <name evidence="2" type="ORF">Asru_0763_03</name>
</gene>
<comment type="caution">
    <text evidence="2">The sequence shown here is derived from an EMBL/GenBank/DDBJ whole genome shotgun (WGS) entry which is preliminary data.</text>
</comment>
<dbReference type="PANTHER" id="PTHR42709:SF11">
    <property type="entry name" value="DEDA FAMILY PROTEIN"/>
    <property type="match status" value="1"/>
</dbReference>
<dbReference type="Proteomes" id="UP000032680">
    <property type="component" value="Unassembled WGS sequence"/>
</dbReference>